<dbReference type="EMBL" id="CAKLPZ010000001">
    <property type="protein sequence ID" value="CAH0998658.1"/>
    <property type="molecule type" value="Genomic_DNA"/>
</dbReference>
<evidence type="ECO:0000313" key="2">
    <source>
        <dbReference type="Proteomes" id="UP000837803"/>
    </source>
</evidence>
<comment type="caution">
    <text evidence="1">The sequence shown here is derived from an EMBL/GenBank/DDBJ whole genome shotgun (WGS) entry which is preliminary data.</text>
</comment>
<gene>
    <name evidence="1" type="ORF">LEM8419_00003</name>
</gene>
<evidence type="ECO:0000313" key="1">
    <source>
        <dbReference type="EMBL" id="CAH0998658.1"/>
    </source>
</evidence>
<evidence type="ECO:0008006" key="3">
    <source>
        <dbReference type="Google" id="ProtNLM"/>
    </source>
</evidence>
<organism evidence="1 2">
    <name type="scientific">Neolewinella maritima</name>
    <dbReference type="NCBI Taxonomy" id="1383882"/>
    <lineage>
        <taxon>Bacteria</taxon>
        <taxon>Pseudomonadati</taxon>
        <taxon>Bacteroidota</taxon>
        <taxon>Saprospiria</taxon>
        <taxon>Saprospirales</taxon>
        <taxon>Lewinellaceae</taxon>
        <taxon>Neolewinella</taxon>
    </lineage>
</organism>
<protein>
    <recommendedName>
        <fullName evidence="3">DUF2281 domain-containing protein</fullName>
    </recommendedName>
</protein>
<proteinExistence type="predicted"/>
<keyword evidence="2" id="KW-1185">Reference proteome</keyword>
<accession>A0ABN8F3W7</accession>
<reference evidence="1" key="1">
    <citation type="submission" date="2021-12" db="EMBL/GenBank/DDBJ databases">
        <authorList>
            <person name="Rodrigo-Torres L."/>
            <person name="Arahal R. D."/>
            <person name="Lucena T."/>
        </authorList>
    </citation>
    <scope>NUCLEOTIDE SEQUENCE</scope>
    <source>
        <strain evidence="1">CECT 8419</strain>
    </source>
</reference>
<name>A0ABN8F3W7_9BACT</name>
<dbReference type="Proteomes" id="UP000837803">
    <property type="component" value="Unassembled WGS sequence"/>
</dbReference>
<sequence>MSEAIVIKLPLDLSAEYIQNMLDYLTYVQAGSGSKVTQDQIDKLALESKSGWWTKNRDRFEGVAGFEDLPQ</sequence>